<feature type="compositionally biased region" description="Polar residues" evidence="2">
    <location>
        <begin position="194"/>
        <end position="212"/>
    </location>
</feature>
<feature type="coiled-coil region" evidence="1">
    <location>
        <begin position="6"/>
        <end position="33"/>
    </location>
</feature>
<keyword evidence="3" id="KW-1133">Transmembrane helix</keyword>
<dbReference type="InterPro" id="IPR011049">
    <property type="entry name" value="Serralysin-like_metalloprot_C"/>
</dbReference>
<protein>
    <submittedName>
        <fullName evidence="4">Uncharacterized protein</fullName>
    </submittedName>
</protein>
<dbReference type="EMBL" id="CADCTO010000651">
    <property type="protein sequence ID" value="CAA9294406.1"/>
    <property type="molecule type" value="Genomic_DNA"/>
</dbReference>
<proteinExistence type="predicted"/>
<reference evidence="4" key="1">
    <citation type="submission" date="2020-02" db="EMBL/GenBank/DDBJ databases">
        <authorList>
            <person name="Meier V. D."/>
        </authorList>
    </citation>
    <scope>NUCLEOTIDE SEQUENCE</scope>
    <source>
        <strain evidence="4">AVDCRST_MAG63</strain>
    </source>
</reference>
<name>A0A6J4K351_9BACT</name>
<evidence type="ECO:0000256" key="2">
    <source>
        <dbReference type="SAM" id="MobiDB-lite"/>
    </source>
</evidence>
<evidence type="ECO:0000313" key="4">
    <source>
        <dbReference type="EMBL" id="CAA9294406.1"/>
    </source>
</evidence>
<dbReference type="AlphaFoldDB" id="A0A6J4K351"/>
<accession>A0A6J4K351</accession>
<keyword evidence="3" id="KW-0812">Transmembrane</keyword>
<keyword evidence="1" id="KW-0175">Coiled coil</keyword>
<evidence type="ECO:0000256" key="1">
    <source>
        <dbReference type="SAM" id="Coils"/>
    </source>
</evidence>
<keyword evidence="3" id="KW-0472">Membrane</keyword>
<dbReference type="Gene3D" id="2.150.10.10">
    <property type="entry name" value="Serralysin-like metalloprotease, C-terminal"/>
    <property type="match status" value="1"/>
</dbReference>
<organism evidence="4">
    <name type="scientific">uncultured Armatimonadetes bacterium</name>
    <dbReference type="NCBI Taxonomy" id="157466"/>
    <lineage>
        <taxon>Bacteria</taxon>
        <taxon>Bacillati</taxon>
        <taxon>Armatimonadota</taxon>
        <taxon>environmental samples</taxon>
    </lineage>
</organism>
<sequence>MDTQTQADMDSRFEALERRLERAERGLGLAQRRAWVGGTFTLILGVALLAVLSSPGAEAQQTGLSWLPRVRALEAKTRAISRSGNELFITGVNVHIRDGSGYTDSGIAHGGPGSGLGNLIIGYNELRGDGTDARNGAHNLIVGNRNNFTSYGCLVAGYVNSVEAPYANVTGGFKNAVRWTHASVTGGSENLASGWSSSVSGGTQNQATTDNASVGGGSKNIASANSASVSGGQVNRASGQYTSVSGGAGNVASGNSASVGGGGDNTASGTGATVGGGFRNTASGLDATVSGGANRAAAGSDDWRAGALFQDL</sequence>
<feature type="region of interest" description="Disordered" evidence="2">
    <location>
        <begin position="194"/>
        <end position="219"/>
    </location>
</feature>
<gene>
    <name evidence="4" type="ORF">AVDCRST_MAG63-4890</name>
</gene>
<evidence type="ECO:0000256" key="3">
    <source>
        <dbReference type="SAM" id="Phobius"/>
    </source>
</evidence>
<feature type="transmembrane region" description="Helical" evidence="3">
    <location>
        <begin position="34"/>
        <end position="52"/>
    </location>
</feature>